<gene>
    <name evidence="2" type="ORF">PPL_08032</name>
</gene>
<accession>D3BHM7</accession>
<proteinExistence type="predicted"/>
<reference evidence="2 3" key="1">
    <citation type="journal article" date="2011" name="Genome Res.">
        <title>Phylogeny-wide analysis of social amoeba genomes highlights ancient origins for complex intercellular communication.</title>
        <authorList>
            <person name="Heidel A.J."/>
            <person name="Lawal H.M."/>
            <person name="Felder M."/>
            <person name="Schilde C."/>
            <person name="Helps N.R."/>
            <person name="Tunggal B."/>
            <person name="Rivero F."/>
            <person name="John U."/>
            <person name="Schleicher M."/>
            <person name="Eichinger L."/>
            <person name="Platzer M."/>
            <person name="Noegel A.A."/>
            <person name="Schaap P."/>
            <person name="Gloeckner G."/>
        </authorList>
    </citation>
    <scope>NUCLEOTIDE SEQUENCE [LARGE SCALE GENOMIC DNA]</scope>
    <source>
        <strain evidence="3">ATCC 26659 / Pp 5 / PN500</strain>
    </source>
</reference>
<dbReference type="Proteomes" id="UP000001396">
    <property type="component" value="Unassembled WGS sequence"/>
</dbReference>
<keyword evidence="3" id="KW-1185">Reference proteome</keyword>
<dbReference type="STRING" id="670386.D3BHM7"/>
<organism evidence="2 3">
    <name type="scientific">Heterostelium pallidum (strain ATCC 26659 / Pp 5 / PN500)</name>
    <name type="common">Cellular slime mold</name>
    <name type="synonym">Polysphondylium pallidum</name>
    <dbReference type="NCBI Taxonomy" id="670386"/>
    <lineage>
        <taxon>Eukaryota</taxon>
        <taxon>Amoebozoa</taxon>
        <taxon>Evosea</taxon>
        <taxon>Eumycetozoa</taxon>
        <taxon>Dictyostelia</taxon>
        <taxon>Acytosteliales</taxon>
        <taxon>Acytosteliaceae</taxon>
        <taxon>Heterostelium</taxon>
    </lineage>
</organism>
<evidence type="ECO:0000313" key="2">
    <source>
        <dbReference type="EMBL" id="EFA79204.1"/>
    </source>
</evidence>
<dbReference type="AlphaFoldDB" id="D3BHM7"/>
<feature type="region of interest" description="Disordered" evidence="1">
    <location>
        <begin position="452"/>
        <end position="471"/>
    </location>
</feature>
<dbReference type="RefSeq" id="XP_020431325.1">
    <property type="nucleotide sequence ID" value="XM_020578861.1"/>
</dbReference>
<feature type="compositionally biased region" description="Polar residues" evidence="1">
    <location>
        <begin position="459"/>
        <end position="471"/>
    </location>
</feature>
<name>D3BHM7_HETP5</name>
<dbReference type="InParanoid" id="D3BHM7"/>
<evidence type="ECO:0000313" key="3">
    <source>
        <dbReference type="Proteomes" id="UP000001396"/>
    </source>
</evidence>
<comment type="caution">
    <text evidence="2">The sequence shown here is derived from an EMBL/GenBank/DDBJ whole genome shotgun (WGS) entry which is preliminary data.</text>
</comment>
<evidence type="ECO:0000256" key="1">
    <source>
        <dbReference type="SAM" id="MobiDB-lite"/>
    </source>
</evidence>
<dbReference type="GeneID" id="31363511"/>
<sequence>MSFCLKVLPRNALKIKHSGSLVLIRNYNSGGKQTQRSISESFTYANSVNKRNNNNSSYQRRRHDIDELFSSSKTKTFGELKWDVLIQSLFDSGKHQEVINSIQRTNLQMSTKIMTLAMKSLLELKRINSGVSSTASPTGFTNDLRSTEYLMEDGNSKSQEHSNFLIVMLRIIQKRYPMEEILQFLKDMEIPKDFEIFKSLFVEARPSHVIQLEHILVEFGGKDFIPPGSPEQGAVFRGYISTNDYEEALRRFNLLHPSEITSHLINVMVTAFIEIGNYEEAKKIMFANRHLSKKPSYLLTSIKLCLALGDLKMAGQFLLFCMQTGCSIQPNLIQDVLLMCGKYKEFEMAERIFQTVSRSNGGGDGGHKRYSFEVLLGMMLNIYKDQPDKMKHYRELLVKHRISKSTKREDVLVAKGVQIRSNLHEDAEYIKHKLESAPQFNTLVKFSLKQSSKAKKIQSEGSNSIPKNHQE</sequence>
<dbReference type="EMBL" id="ADBJ01000036">
    <property type="protein sequence ID" value="EFA79204.1"/>
    <property type="molecule type" value="Genomic_DNA"/>
</dbReference>
<protein>
    <submittedName>
        <fullName evidence="2">Uncharacterized protein</fullName>
    </submittedName>
</protein>